<reference evidence="1" key="1">
    <citation type="submission" date="2020-11" db="EMBL/GenBank/DDBJ databases">
        <title>Sequencing the genomes of 1000 actinobacteria strains.</title>
        <authorList>
            <person name="Klenk H.-P."/>
        </authorList>
    </citation>
    <scope>NUCLEOTIDE SEQUENCE</scope>
    <source>
        <strain evidence="1">DSM 43175</strain>
    </source>
</reference>
<proteinExistence type="predicted"/>
<gene>
    <name evidence="1" type="ORF">IW256_006206</name>
</gene>
<sequence length="79" mass="8487">MGERRYGYVEPDRRDAQQIGYSVDRIDVLCHLPSIPTAGRGGATEAVDVATKALAASPAVLIAPQNRIGEIAWPLTPRS</sequence>
<dbReference type="AlphaFoldDB" id="A0A931DSX1"/>
<dbReference type="Proteomes" id="UP000614047">
    <property type="component" value="Unassembled WGS sequence"/>
</dbReference>
<evidence type="ECO:0000313" key="1">
    <source>
        <dbReference type="EMBL" id="MBG6092093.1"/>
    </source>
</evidence>
<organism evidence="1 2">
    <name type="scientific">Actinomadura viridis</name>
    <dbReference type="NCBI Taxonomy" id="58110"/>
    <lineage>
        <taxon>Bacteria</taxon>
        <taxon>Bacillati</taxon>
        <taxon>Actinomycetota</taxon>
        <taxon>Actinomycetes</taxon>
        <taxon>Streptosporangiales</taxon>
        <taxon>Thermomonosporaceae</taxon>
        <taxon>Actinomadura</taxon>
    </lineage>
</organism>
<protein>
    <submittedName>
        <fullName evidence="1">Uncharacterized protein</fullName>
    </submittedName>
</protein>
<name>A0A931DSX1_9ACTN</name>
<dbReference type="RefSeq" id="WP_197014327.1">
    <property type="nucleotide sequence ID" value="NZ_BAABES010000002.1"/>
</dbReference>
<dbReference type="EMBL" id="JADOUA010000001">
    <property type="protein sequence ID" value="MBG6092093.1"/>
    <property type="molecule type" value="Genomic_DNA"/>
</dbReference>
<accession>A0A931DSX1</accession>
<comment type="caution">
    <text evidence="1">The sequence shown here is derived from an EMBL/GenBank/DDBJ whole genome shotgun (WGS) entry which is preliminary data.</text>
</comment>
<evidence type="ECO:0000313" key="2">
    <source>
        <dbReference type="Proteomes" id="UP000614047"/>
    </source>
</evidence>
<keyword evidence="2" id="KW-1185">Reference proteome</keyword>